<feature type="signal peptide" evidence="2">
    <location>
        <begin position="1"/>
        <end position="24"/>
    </location>
</feature>
<keyword evidence="4" id="KW-1185">Reference proteome</keyword>
<name>A0A0A1TE71_9HYPO</name>
<accession>A0A0A1TE71</accession>
<dbReference type="EMBL" id="CDHN01000002">
    <property type="protein sequence ID" value="CEJ87435.1"/>
    <property type="molecule type" value="Genomic_DNA"/>
</dbReference>
<protein>
    <submittedName>
        <fullName evidence="3">Uncharacterized protein</fullName>
    </submittedName>
</protein>
<dbReference type="Proteomes" id="UP000039046">
    <property type="component" value="Unassembled WGS sequence"/>
</dbReference>
<feature type="transmembrane region" description="Helical" evidence="1">
    <location>
        <begin position="89"/>
        <end position="110"/>
    </location>
</feature>
<evidence type="ECO:0000256" key="2">
    <source>
        <dbReference type="SAM" id="SignalP"/>
    </source>
</evidence>
<proteinExistence type="predicted"/>
<keyword evidence="2" id="KW-0732">Signal</keyword>
<feature type="chain" id="PRO_5001989929" evidence="2">
    <location>
        <begin position="25"/>
        <end position="148"/>
    </location>
</feature>
<dbReference type="HOGENOM" id="CLU_1760064_0_0_1"/>
<keyword evidence="1" id="KW-1133">Transmembrane helix</keyword>
<gene>
    <name evidence="3" type="ORF">VHEMI04416</name>
</gene>
<keyword evidence="1" id="KW-0472">Membrane</keyword>
<dbReference type="AlphaFoldDB" id="A0A0A1TE71"/>
<reference evidence="3 4" key="1">
    <citation type="journal article" date="2015" name="Genome Announc.">
        <title>Draft Genome Sequence and Gene Annotation of the Entomopathogenic Fungus Verticillium hemipterigenum.</title>
        <authorList>
            <person name="Horn F."/>
            <person name="Habel A."/>
            <person name="Scharf D.H."/>
            <person name="Dworschak J."/>
            <person name="Brakhage A.A."/>
            <person name="Guthke R."/>
            <person name="Hertweck C."/>
            <person name="Linde J."/>
        </authorList>
    </citation>
    <scope>NUCLEOTIDE SEQUENCE [LARGE SCALE GENOMIC DNA]</scope>
</reference>
<feature type="transmembrane region" description="Helical" evidence="1">
    <location>
        <begin position="116"/>
        <end position="135"/>
    </location>
</feature>
<organism evidence="3 4">
    <name type="scientific">[Torrubiella] hemipterigena</name>
    <dbReference type="NCBI Taxonomy" id="1531966"/>
    <lineage>
        <taxon>Eukaryota</taxon>
        <taxon>Fungi</taxon>
        <taxon>Dikarya</taxon>
        <taxon>Ascomycota</taxon>
        <taxon>Pezizomycotina</taxon>
        <taxon>Sordariomycetes</taxon>
        <taxon>Hypocreomycetidae</taxon>
        <taxon>Hypocreales</taxon>
        <taxon>Clavicipitaceae</taxon>
        <taxon>Clavicipitaceae incertae sedis</taxon>
        <taxon>'Torrubiella' clade</taxon>
    </lineage>
</organism>
<dbReference type="NCBIfam" id="NF047765">
    <property type="entry name" value="LIC_13387_fam"/>
    <property type="match status" value="1"/>
</dbReference>
<evidence type="ECO:0000256" key="1">
    <source>
        <dbReference type="SAM" id="Phobius"/>
    </source>
</evidence>
<dbReference type="InterPro" id="IPR058068">
    <property type="entry name" value="LIC_13387-like"/>
</dbReference>
<keyword evidence="1" id="KW-0812">Transmembrane</keyword>
<feature type="transmembrane region" description="Helical" evidence="1">
    <location>
        <begin position="62"/>
        <end position="82"/>
    </location>
</feature>
<evidence type="ECO:0000313" key="4">
    <source>
        <dbReference type="Proteomes" id="UP000039046"/>
    </source>
</evidence>
<sequence>MTTFTLYRAAAAAMAFVLVGHTIGGMFSETDVGPAGNAVFASMKVIKFNFFGSQCTWYGFHMGFGLNVSLLLGLSSFMTWYIDALPIDVWPHVAPLAWALVAATALATLLSWMYFFLMPSISMTLATLFLFAGTLQKNKGSVETKKRS</sequence>
<evidence type="ECO:0000313" key="3">
    <source>
        <dbReference type="EMBL" id="CEJ87435.1"/>
    </source>
</evidence>